<evidence type="ECO:0000256" key="3">
    <source>
        <dbReference type="SAM" id="MobiDB-lite"/>
    </source>
</evidence>
<dbReference type="EMBL" id="JADGMS010000006">
    <property type="protein sequence ID" value="KAF9680305.1"/>
    <property type="molecule type" value="Genomic_DNA"/>
</dbReference>
<evidence type="ECO:0000256" key="1">
    <source>
        <dbReference type="ARBA" id="ARBA00022860"/>
    </source>
</evidence>
<evidence type="ECO:0000313" key="4">
    <source>
        <dbReference type="EMBL" id="KAF9680305.1"/>
    </source>
</evidence>
<evidence type="ECO:0000313" key="5">
    <source>
        <dbReference type="Proteomes" id="UP000657918"/>
    </source>
</evidence>
<dbReference type="PANTHER" id="PTHR32295:SF175">
    <property type="entry name" value="PROTEIN IQ-DOMAIN 2"/>
    <property type="match status" value="1"/>
</dbReference>
<gene>
    <name evidence="4" type="ORF">SADUNF_Sadunf06G0107400</name>
</gene>
<dbReference type="InterPro" id="IPR000048">
    <property type="entry name" value="IQ_motif_EF-hand-BS"/>
</dbReference>
<dbReference type="Pfam" id="PF00612">
    <property type="entry name" value="IQ"/>
    <property type="match status" value="1"/>
</dbReference>
<dbReference type="SMART" id="SM00015">
    <property type="entry name" value="IQ"/>
    <property type="match status" value="1"/>
</dbReference>
<feature type="region of interest" description="Disordered" evidence="3">
    <location>
        <begin position="14"/>
        <end position="80"/>
    </location>
</feature>
<protein>
    <recommendedName>
        <fullName evidence="6">DUF4005 domain-containing protein</fullName>
    </recommendedName>
</protein>
<reference evidence="4 5" key="1">
    <citation type="submission" date="2020-10" db="EMBL/GenBank/DDBJ databases">
        <title>Plant Genome Project.</title>
        <authorList>
            <person name="Zhang R.-G."/>
        </authorList>
    </citation>
    <scope>NUCLEOTIDE SEQUENCE [LARGE SCALE GENOMIC DNA]</scope>
    <source>
        <strain evidence="4">FAFU-HL-1</strain>
        <tissue evidence="4">Leaf</tissue>
    </source>
</reference>
<dbReference type="Gene3D" id="1.20.5.1190">
    <property type="entry name" value="iswi atpase"/>
    <property type="match status" value="1"/>
</dbReference>
<dbReference type="GO" id="GO:0005516">
    <property type="term" value="F:calmodulin binding"/>
    <property type="evidence" value="ECO:0007669"/>
    <property type="project" value="UniProtKB-KW"/>
</dbReference>
<feature type="compositionally biased region" description="Polar residues" evidence="3">
    <location>
        <begin position="349"/>
        <end position="360"/>
    </location>
</feature>
<comment type="caution">
    <text evidence="4">The sequence shown here is derived from an EMBL/GenBank/DDBJ whole genome shotgun (WGS) entry which is preliminary data.</text>
</comment>
<dbReference type="PROSITE" id="PS50096">
    <property type="entry name" value="IQ"/>
    <property type="match status" value="1"/>
</dbReference>
<comment type="similarity">
    <text evidence="2">Belongs to the IQD family.</text>
</comment>
<sequence>MELELPTLIGGKVELGNDKKMGRKGKWFSNVKKALSPDSTEKKDQKSNKSKKKWFGKQQPDLDSTSLENVTMQSPPPQPEEVKLIETTNEENQHAYSVPVVTAAVAEHAPITAQTSTEVFQQTKVNKYVGKSKEEVAAIKIQTAFRGYMARRALRALRGLFRLKSLMEGPTIKRQATHTLRCMQTLARVQSHIHTRRIRMSEENQALQRQLLHAKELESLQIGEEWDDSLQSKEQIEANLLNKFEATVRRERALAYSFSHQQAWKNSSRAVNPMFMSGNPSWGWSWLERWMATHPWESRSMTEKELNNDHSSVKSASPSITGGDISKSYARYQLNSDKPIPRESERPSKTTNLQFPSTPNKPAASTVARKLKSASPRSSIGGLDDESRSVVSVQSDRSRRHSIAGSFVRDDGSLGSSPALPSYMVPTKSARAKSRSQNPFGAEMNGTPEKEKGSSGSAKKRLSYPPSPAKARRYSGPPKLESSLKEENSVAAGEGI</sequence>
<dbReference type="PANTHER" id="PTHR32295">
    <property type="entry name" value="IQ-DOMAIN 5-RELATED"/>
    <property type="match status" value="1"/>
</dbReference>
<dbReference type="OrthoDB" id="1923765at2759"/>
<evidence type="ECO:0000256" key="2">
    <source>
        <dbReference type="ARBA" id="ARBA00024341"/>
    </source>
</evidence>
<feature type="compositionally biased region" description="Polar residues" evidence="3">
    <location>
        <begin position="61"/>
        <end position="73"/>
    </location>
</feature>
<feature type="compositionally biased region" description="Basic and acidic residues" evidence="3">
    <location>
        <begin position="301"/>
        <end position="312"/>
    </location>
</feature>
<name>A0A835K428_9ROSI</name>
<accession>A0A835K428</accession>
<evidence type="ECO:0008006" key="6">
    <source>
        <dbReference type="Google" id="ProtNLM"/>
    </source>
</evidence>
<keyword evidence="1" id="KW-0112">Calmodulin-binding</keyword>
<feature type="region of interest" description="Disordered" evidence="3">
    <location>
        <begin position="301"/>
        <end position="496"/>
    </location>
</feature>
<dbReference type="AlphaFoldDB" id="A0A835K428"/>
<feature type="compositionally biased region" description="Basic and acidic residues" evidence="3">
    <location>
        <begin position="339"/>
        <end position="348"/>
    </location>
</feature>
<organism evidence="4 5">
    <name type="scientific">Salix dunnii</name>
    <dbReference type="NCBI Taxonomy" id="1413687"/>
    <lineage>
        <taxon>Eukaryota</taxon>
        <taxon>Viridiplantae</taxon>
        <taxon>Streptophyta</taxon>
        <taxon>Embryophyta</taxon>
        <taxon>Tracheophyta</taxon>
        <taxon>Spermatophyta</taxon>
        <taxon>Magnoliopsida</taxon>
        <taxon>eudicotyledons</taxon>
        <taxon>Gunneridae</taxon>
        <taxon>Pentapetalae</taxon>
        <taxon>rosids</taxon>
        <taxon>fabids</taxon>
        <taxon>Malpighiales</taxon>
        <taxon>Salicaceae</taxon>
        <taxon>Saliceae</taxon>
        <taxon>Salix</taxon>
    </lineage>
</organism>
<dbReference type="Proteomes" id="UP000657918">
    <property type="component" value="Unassembled WGS sequence"/>
</dbReference>
<proteinExistence type="inferred from homology"/>
<keyword evidence="5" id="KW-1185">Reference proteome</keyword>
<dbReference type="CDD" id="cd23767">
    <property type="entry name" value="IQCD"/>
    <property type="match status" value="1"/>
</dbReference>